<gene>
    <name evidence="2" type="ORF">BS50DRAFT_592280</name>
</gene>
<dbReference type="Proteomes" id="UP000240883">
    <property type="component" value="Unassembled WGS sequence"/>
</dbReference>
<protein>
    <submittedName>
        <fullName evidence="2">Uncharacterized protein</fullName>
    </submittedName>
</protein>
<organism evidence="2 3">
    <name type="scientific">Corynespora cassiicola Philippines</name>
    <dbReference type="NCBI Taxonomy" id="1448308"/>
    <lineage>
        <taxon>Eukaryota</taxon>
        <taxon>Fungi</taxon>
        <taxon>Dikarya</taxon>
        <taxon>Ascomycota</taxon>
        <taxon>Pezizomycotina</taxon>
        <taxon>Dothideomycetes</taxon>
        <taxon>Pleosporomycetidae</taxon>
        <taxon>Pleosporales</taxon>
        <taxon>Corynesporascaceae</taxon>
        <taxon>Corynespora</taxon>
    </lineage>
</organism>
<sequence>MLTTAPHPPGGLPANSAPNSRRDRHRQAVPKHARAASLALSHSTGPLRKSQTAHRELWSARGSHPPMLFRGTLALDAVKSHASLAWALRDSASEAAETLFVFHAFAHAFFPRYEALWNLGGEFGAEAVGSSDGGCEGGLLSGMDISEWAEGLRAGFWSSWVSAGLEIGFGLNVSG</sequence>
<name>A0A2T2N9X9_CORCC</name>
<proteinExistence type="predicted"/>
<dbReference type="AlphaFoldDB" id="A0A2T2N9X9"/>
<evidence type="ECO:0000313" key="2">
    <source>
        <dbReference type="EMBL" id="PSN62046.1"/>
    </source>
</evidence>
<dbReference type="EMBL" id="KZ678142">
    <property type="protein sequence ID" value="PSN62046.1"/>
    <property type="molecule type" value="Genomic_DNA"/>
</dbReference>
<feature type="compositionally biased region" description="Pro residues" evidence="1">
    <location>
        <begin position="1"/>
        <end position="11"/>
    </location>
</feature>
<feature type="region of interest" description="Disordered" evidence="1">
    <location>
        <begin position="1"/>
        <end position="50"/>
    </location>
</feature>
<reference evidence="2 3" key="1">
    <citation type="journal article" date="2018" name="Front. Microbiol.">
        <title>Genome-Wide Analysis of Corynespora cassiicola Leaf Fall Disease Putative Effectors.</title>
        <authorList>
            <person name="Lopez D."/>
            <person name="Ribeiro S."/>
            <person name="Label P."/>
            <person name="Fumanal B."/>
            <person name="Venisse J.S."/>
            <person name="Kohler A."/>
            <person name="de Oliveira R.R."/>
            <person name="Labutti K."/>
            <person name="Lipzen A."/>
            <person name="Lail K."/>
            <person name="Bauer D."/>
            <person name="Ohm R.A."/>
            <person name="Barry K.W."/>
            <person name="Spatafora J."/>
            <person name="Grigoriev I.V."/>
            <person name="Martin F.M."/>
            <person name="Pujade-Renaud V."/>
        </authorList>
    </citation>
    <scope>NUCLEOTIDE SEQUENCE [LARGE SCALE GENOMIC DNA]</scope>
    <source>
        <strain evidence="2 3">Philippines</strain>
    </source>
</reference>
<evidence type="ECO:0000313" key="3">
    <source>
        <dbReference type="Proteomes" id="UP000240883"/>
    </source>
</evidence>
<accession>A0A2T2N9X9</accession>
<evidence type="ECO:0000256" key="1">
    <source>
        <dbReference type="SAM" id="MobiDB-lite"/>
    </source>
</evidence>
<keyword evidence="3" id="KW-1185">Reference proteome</keyword>
<feature type="compositionally biased region" description="Basic residues" evidence="1">
    <location>
        <begin position="22"/>
        <end position="34"/>
    </location>
</feature>